<name>A0A8H3ZG92_9PEZI</name>
<dbReference type="EMBL" id="WOWK01000117">
    <property type="protein sequence ID" value="KAF0318038.1"/>
    <property type="molecule type" value="Genomic_DNA"/>
</dbReference>
<feature type="region of interest" description="Disordered" evidence="1">
    <location>
        <begin position="40"/>
        <end position="76"/>
    </location>
</feature>
<evidence type="ECO:0000256" key="1">
    <source>
        <dbReference type="SAM" id="MobiDB-lite"/>
    </source>
</evidence>
<organism evidence="2 3">
    <name type="scientific">Colletotrichum asianum</name>
    <dbReference type="NCBI Taxonomy" id="702518"/>
    <lineage>
        <taxon>Eukaryota</taxon>
        <taxon>Fungi</taxon>
        <taxon>Dikarya</taxon>
        <taxon>Ascomycota</taxon>
        <taxon>Pezizomycotina</taxon>
        <taxon>Sordariomycetes</taxon>
        <taxon>Hypocreomycetidae</taxon>
        <taxon>Glomerellales</taxon>
        <taxon>Glomerellaceae</taxon>
        <taxon>Colletotrichum</taxon>
        <taxon>Colletotrichum gloeosporioides species complex</taxon>
    </lineage>
</organism>
<sequence>MQHRASIRKAPKDVPGEMMQMIDNNVVAYLEREVETNYPKMVESPTTTVTRNRTSGPEAEPNTSSLARDKRNPSTVQRDLTDAGLAVLDAFVSPTQHDVTYTVKTCGREWKQKSRYVALGYTDAGIGRVGKELEGSAGAAISKLKLRIPSGGTSKKICKP</sequence>
<evidence type="ECO:0000313" key="3">
    <source>
        <dbReference type="Proteomes" id="UP000434172"/>
    </source>
</evidence>
<evidence type="ECO:0000313" key="2">
    <source>
        <dbReference type="EMBL" id="KAF0318038.1"/>
    </source>
</evidence>
<proteinExistence type="predicted"/>
<gene>
    <name evidence="2" type="ORF">GQ607_014735</name>
</gene>
<keyword evidence="3" id="KW-1185">Reference proteome</keyword>
<protein>
    <submittedName>
        <fullName evidence="2">Uncharacterized protein</fullName>
    </submittedName>
</protein>
<comment type="caution">
    <text evidence="2">The sequence shown here is derived from an EMBL/GenBank/DDBJ whole genome shotgun (WGS) entry which is preliminary data.</text>
</comment>
<dbReference type="Proteomes" id="UP000434172">
    <property type="component" value="Unassembled WGS sequence"/>
</dbReference>
<feature type="compositionally biased region" description="Polar residues" evidence="1">
    <location>
        <begin position="44"/>
        <end position="66"/>
    </location>
</feature>
<accession>A0A8H3ZG92</accession>
<dbReference type="AlphaFoldDB" id="A0A8H3ZG92"/>
<reference evidence="2 3" key="1">
    <citation type="submission" date="2019-12" db="EMBL/GenBank/DDBJ databases">
        <title>A genome sequence resource for the geographically widespread anthracnose pathogen Colletotrichum asianum.</title>
        <authorList>
            <person name="Meng Y."/>
        </authorList>
    </citation>
    <scope>NUCLEOTIDE SEQUENCE [LARGE SCALE GENOMIC DNA]</scope>
    <source>
        <strain evidence="2 3">ICMP 18580</strain>
    </source>
</reference>